<dbReference type="STRING" id="123899.SAMEA3906487_00331"/>
<protein>
    <submittedName>
        <fullName evidence="1">Uncharacterized protein</fullName>
    </submittedName>
</protein>
<gene>
    <name evidence="1" type="ORF">SAMEA3906487_00331</name>
</gene>
<dbReference type="KEGG" id="btrm:SAMEA390648700331"/>
<evidence type="ECO:0000313" key="1">
    <source>
        <dbReference type="EMBL" id="SAI66585.1"/>
    </source>
</evidence>
<dbReference type="EMBL" id="LT546645">
    <property type="protein sequence ID" value="SAI66585.1"/>
    <property type="molecule type" value="Genomic_DNA"/>
</dbReference>
<keyword evidence="2" id="KW-1185">Reference proteome</keyword>
<dbReference type="Proteomes" id="UP000076825">
    <property type="component" value="Chromosome 1"/>
</dbReference>
<proteinExistence type="predicted"/>
<dbReference type="AlphaFoldDB" id="A0A157KXC1"/>
<reference evidence="1 2" key="1">
    <citation type="submission" date="2016-04" db="EMBL/GenBank/DDBJ databases">
        <authorList>
            <consortium name="Pathogen Informatics"/>
        </authorList>
    </citation>
    <scope>NUCLEOTIDE SEQUENCE [LARGE SCALE GENOMIC DNA]</scope>
    <source>
        <strain evidence="1 2">H044680328</strain>
    </source>
</reference>
<name>A0A157KXC1_9BORD</name>
<sequence>MTTNTSSTVLTDAERRTLLIRANHPGIEGCRREYLIAITESAVLEKLRRNGSYMSHKSAFCLTYRPPK</sequence>
<organism evidence="1 2">
    <name type="scientific">Bordetella trematum</name>
    <dbReference type="NCBI Taxonomy" id="123899"/>
    <lineage>
        <taxon>Bacteria</taxon>
        <taxon>Pseudomonadati</taxon>
        <taxon>Pseudomonadota</taxon>
        <taxon>Betaproteobacteria</taxon>
        <taxon>Burkholderiales</taxon>
        <taxon>Alcaligenaceae</taxon>
        <taxon>Bordetella</taxon>
    </lineage>
</organism>
<accession>A0A157KXC1</accession>
<evidence type="ECO:0000313" key="2">
    <source>
        <dbReference type="Proteomes" id="UP000076825"/>
    </source>
</evidence>
<dbReference type="PATRIC" id="fig|123899.6.peg.313"/>